<dbReference type="RefSeq" id="WP_183115220.1">
    <property type="nucleotide sequence ID" value="NZ_JABEQG010000001.1"/>
</dbReference>
<protein>
    <submittedName>
        <fullName evidence="1">Antirestriction protein ArdA</fullName>
    </submittedName>
</protein>
<proteinExistence type="predicted"/>
<dbReference type="InterPro" id="IPR041895">
    <property type="entry name" value="ArdA_dom1"/>
</dbReference>
<comment type="caution">
    <text evidence="1">The sequence shown here is derived from an EMBL/GenBank/DDBJ whole genome shotgun (WGS) entry which is preliminary data.</text>
</comment>
<dbReference type="AlphaFoldDB" id="A0A7W4FBM9"/>
<reference evidence="1 2" key="1">
    <citation type="submission" date="2020-04" db="EMBL/GenBank/DDBJ databases">
        <title>Description of novel Gluconacetobacter.</title>
        <authorList>
            <person name="Sombolestani A."/>
        </authorList>
    </citation>
    <scope>NUCLEOTIDE SEQUENCE [LARGE SCALE GENOMIC DNA]</scope>
    <source>
        <strain evidence="1 2">LMG 7603</strain>
    </source>
</reference>
<organism evidence="1 2">
    <name type="scientific">Gluconacetobacter diazotrophicus</name>
    <name type="common">Acetobacter diazotrophicus</name>
    <dbReference type="NCBI Taxonomy" id="33996"/>
    <lineage>
        <taxon>Bacteria</taxon>
        <taxon>Pseudomonadati</taxon>
        <taxon>Pseudomonadota</taxon>
        <taxon>Alphaproteobacteria</taxon>
        <taxon>Acetobacterales</taxon>
        <taxon>Acetobacteraceae</taxon>
        <taxon>Gluconacetobacter</taxon>
    </lineage>
</organism>
<accession>A0A7W4FBM9</accession>
<sequence>MTNETNPRIYAACLASYNNGYLHGAWIDATQGADDIRSEIAEMLKASPIEGAEEFAIHDYEGFEDVSIGEYQGIDSVARIAAFIGEHGALGAAVLEYCDGDMDQAETTMSDGYIGEYPSLPDYMEELTTECAEIPEAVRYYIDWEAMARDAVLGGDLFVIETGYDQVHVFSGR</sequence>
<name>A0A7W4FBM9_GLUDI</name>
<gene>
    <name evidence="1" type="ORF">HLH33_00475</name>
</gene>
<dbReference type="Pfam" id="PF07275">
    <property type="entry name" value="ArdA"/>
    <property type="match status" value="1"/>
</dbReference>
<dbReference type="EMBL" id="JABEQG010000001">
    <property type="protein sequence ID" value="MBB2154795.1"/>
    <property type="molecule type" value="Genomic_DNA"/>
</dbReference>
<dbReference type="InterPro" id="IPR041893">
    <property type="entry name" value="ArdA_dom3"/>
</dbReference>
<dbReference type="Gene3D" id="1.10.10.1190">
    <property type="entry name" value="Antirestriction protein ArdA, domain 3"/>
    <property type="match status" value="1"/>
</dbReference>
<evidence type="ECO:0000313" key="2">
    <source>
        <dbReference type="Proteomes" id="UP000550787"/>
    </source>
</evidence>
<dbReference type="Gene3D" id="3.10.20.480">
    <property type="entry name" value="Antirestriction protein ArdA, domain 1"/>
    <property type="match status" value="1"/>
</dbReference>
<dbReference type="Proteomes" id="UP000550787">
    <property type="component" value="Unassembled WGS sequence"/>
</dbReference>
<evidence type="ECO:0000313" key="1">
    <source>
        <dbReference type="EMBL" id="MBB2154795.1"/>
    </source>
</evidence>
<dbReference type="InterPro" id="IPR009899">
    <property type="entry name" value="ArdA"/>
</dbReference>